<sequence>MTQYTQKVNETTLKMPVALLQVGMFVCRLDRPWLGTPFLMQGFLIDNRETLQSVRALCSHVFVDPNKSLIQLRSPRERRRSRRETPEPPTLSPTVDRDMARLGLREVLPTYTRTLKGVKQALREVGRGHPLNPERLAGQVDECINALIDNIPAMTWLSRVKSHDDYTYEHAMHVSLLCMVFGIHCGWPRHEVRQAGLAGLLFDLGKLRIPKALLGKPTPLAETEWQLFREHPKWTRYLLEKSGFEQDVVMACYYHHERPDGRGYPVRKLGTQVPLAARLIHILDAFDAMISYRPYAQQRTVYEAIRVLYHGRNSQFDAALVDQFIELMGVYPMGTLVELSSGEVAVVIGQNHDARLLPKVAIIRDRNKNPVAEHVVNLKQLRDAEGKARFRVKSMLLDGSYGVYMQEYTRHLVLDASPA</sequence>
<dbReference type="Pfam" id="PF11871">
    <property type="entry name" value="DUF3391"/>
    <property type="match status" value="1"/>
</dbReference>
<evidence type="ECO:0000259" key="2">
    <source>
        <dbReference type="PROSITE" id="PS51832"/>
    </source>
</evidence>
<protein>
    <submittedName>
        <fullName evidence="3">Cyclic di-GMP phosphodiesterase</fullName>
    </submittedName>
</protein>
<dbReference type="EMBL" id="BMXR01000017">
    <property type="protein sequence ID" value="GGX73415.1"/>
    <property type="molecule type" value="Genomic_DNA"/>
</dbReference>
<dbReference type="PANTHER" id="PTHR43155">
    <property type="entry name" value="CYCLIC DI-GMP PHOSPHODIESTERASE PA4108-RELATED"/>
    <property type="match status" value="1"/>
</dbReference>
<evidence type="ECO:0000313" key="3">
    <source>
        <dbReference type="EMBL" id="GGX73415.1"/>
    </source>
</evidence>
<dbReference type="PROSITE" id="PS51832">
    <property type="entry name" value="HD_GYP"/>
    <property type="match status" value="1"/>
</dbReference>
<dbReference type="SUPFAM" id="SSF109604">
    <property type="entry name" value="HD-domain/PDEase-like"/>
    <property type="match status" value="1"/>
</dbReference>
<dbReference type="InterPro" id="IPR037522">
    <property type="entry name" value="HD_GYP_dom"/>
</dbReference>
<name>A0A918NHG4_9GAMM</name>
<dbReference type="Proteomes" id="UP000626148">
    <property type="component" value="Unassembled WGS sequence"/>
</dbReference>
<dbReference type="GO" id="GO:0008081">
    <property type="term" value="F:phosphoric diester hydrolase activity"/>
    <property type="evidence" value="ECO:0007669"/>
    <property type="project" value="UniProtKB-ARBA"/>
</dbReference>
<dbReference type="RefSeq" id="WP_189613257.1">
    <property type="nucleotide sequence ID" value="NZ_BMXR01000017.1"/>
</dbReference>
<dbReference type="CDD" id="cd00077">
    <property type="entry name" value="HDc"/>
    <property type="match status" value="1"/>
</dbReference>
<dbReference type="Gene3D" id="1.10.3210.10">
    <property type="entry name" value="Hypothetical protein af1432"/>
    <property type="match status" value="1"/>
</dbReference>
<comment type="caution">
    <text evidence="3">The sequence shown here is derived from an EMBL/GenBank/DDBJ whole genome shotgun (WGS) entry which is preliminary data.</text>
</comment>
<organism evidence="3 4">
    <name type="scientific">Saccharospirillum salsuginis</name>
    <dbReference type="NCBI Taxonomy" id="418750"/>
    <lineage>
        <taxon>Bacteria</taxon>
        <taxon>Pseudomonadati</taxon>
        <taxon>Pseudomonadota</taxon>
        <taxon>Gammaproteobacteria</taxon>
        <taxon>Oceanospirillales</taxon>
        <taxon>Saccharospirillaceae</taxon>
        <taxon>Saccharospirillum</taxon>
    </lineage>
</organism>
<reference evidence="3" key="1">
    <citation type="journal article" date="2014" name="Int. J. Syst. Evol. Microbiol.">
        <title>Complete genome sequence of Corynebacterium casei LMG S-19264T (=DSM 44701T), isolated from a smear-ripened cheese.</title>
        <authorList>
            <consortium name="US DOE Joint Genome Institute (JGI-PGF)"/>
            <person name="Walter F."/>
            <person name="Albersmeier A."/>
            <person name="Kalinowski J."/>
            <person name="Ruckert C."/>
        </authorList>
    </citation>
    <scope>NUCLEOTIDE SEQUENCE</scope>
    <source>
        <strain evidence="3">KCTC 22169</strain>
    </source>
</reference>
<gene>
    <name evidence="3" type="ORF">GCM10007392_46060</name>
</gene>
<evidence type="ECO:0000256" key="1">
    <source>
        <dbReference type="SAM" id="MobiDB-lite"/>
    </source>
</evidence>
<dbReference type="PANTHER" id="PTHR43155:SF2">
    <property type="entry name" value="CYCLIC DI-GMP PHOSPHODIESTERASE PA4108"/>
    <property type="match status" value="1"/>
</dbReference>
<proteinExistence type="predicted"/>
<reference evidence="3" key="2">
    <citation type="submission" date="2020-09" db="EMBL/GenBank/DDBJ databases">
        <authorList>
            <person name="Sun Q."/>
            <person name="Kim S."/>
        </authorList>
    </citation>
    <scope>NUCLEOTIDE SEQUENCE</scope>
    <source>
        <strain evidence="3">KCTC 22169</strain>
    </source>
</reference>
<feature type="domain" description="HD-GYP" evidence="2">
    <location>
        <begin position="145"/>
        <end position="340"/>
    </location>
</feature>
<dbReference type="InterPro" id="IPR003607">
    <property type="entry name" value="HD/PDEase_dom"/>
</dbReference>
<dbReference type="AlphaFoldDB" id="A0A918NHG4"/>
<evidence type="ECO:0000313" key="4">
    <source>
        <dbReference type="Proteomes" id="UP000626148"/>
    </source>
</evidence>
<feature type="region of interest" description="Disordered" evidence="1">
    <location>
        <begin position="73"/>
        <end position="96"/>
    </location>
</feature>
<keyword evidence="4" id="KW-1185">Reference proteome</keyword>
<dbReference type="SMART" id="SM00471">
    <property type="entry name" value="HDc"/>
    <property type="match status" value="1"/>
</dbReference>
<dbReference type="Pfam" id="PF13487">
    <property type="entry name" value="HD_5"/>
    <property type="match status" value="1"/>
</dbReference>
<dbReference type="InterPro" id="IPR021812">
    <property type="entry name" value="DUF3391"/>
</dbReference>
<accession>A0A918NHG4</accession>